<evidence type="ECO:0000256" key="5">
    <source>
        <dbReference type="ARBA" id="ARBA00023002"/>
    </source>
</evidence>
<reference evidence="11" key="1">
    <citation type="submission" date="2016-12" db="EMBL/GenBank/DDBJ databases">
        <title>The genomes of Aspergillus section Nigri reveals drivers in fungal speciation.</title>
        <authorList>
            <consortium name="DOE Joint Genome Institute"/>
            <person name="Vesth T.C."/>
            <person name="Nybo J."/>
            <person name="Theobald S."/>
            <person name="Brandl J."/>
            <person name="Frisvad J.C."/>
            <person name="Nielsen K.F."/>
            <person name="Lyhne E.K."/>
            <person name="Kogle M.E."/>
            <person name="Kuo A."/>
            <person name="Riley R."/>
            <person name="Clum A."/>
            <person name="Nolan M."/>
            <person name="Lipzen A."/>
            <person name="Salamov A."/>
            <person name="Henrissat B."/>
            <person name="Wiebenga A."/>
            <person name="De vries R.P."/>
            <person name="Grigoriev I.V."/>
            <person name="Mortensen U.H."/>
            <person name="Andersen M.R."/>
            <person name="Baker S.E."/>
        </authorList>
    </citation>
    <scope>NUCLEOTIDE SEQUENCE</scope>
    <source>
        <strain evidence="11">IBT 28561</strain>
    </source>
</reference>
<evidence type="ECO:0000256" key="2">
    <source>
        <dbReference type="ARBA" id="ARBA00010790"/>
    </source>
</evidence>
<feature type="active site" description="Proton donor" evidence="6">
    <location>
        <position position="538"/>
    </location>
</feature>
<dbReference type="PANTHER" id="PTHR11552:SF201">
    <property type="entry name" value="GLUCOSE-METHANOL-CHOLINE OXIDOREDUCTASE N-TERMINAL DOMAIN-CONTAINING PROTEIN"/>
    <property type="match status" value="1"/>
</dbReference>
<dbReference type="InterPro" id="IPR012132">
    <property type="entry name" value="GMC_OxRdtase"/>
</dbReference>
<dbReference type="EMBL" id="MSFM01000006">
    <property type="protein sequence ID" value="PKY04435.1"/>
    <property type="molecule type" value="Genomic_DNA"/>
</dbReference>
<comment type="similarity">
    <text evidence="2 8">Belongs to the GMC oxidoreductase family.</text>
</comment>
<protein>
    <submittedName>
        <fullName evidence="11">Choline dehydrogenase</fullName>
    </submittedName>
</protein>
<organism evidence="11 12">
    <name type="scientific">Aspergillus campestris (strain IBT 28561)</name>
    <dbReference type="NCBI Taxonomy" id="1392248"/>
    <lineage>
        <taxon>Eukaryota</taxon>
        <taxon>Fungi</taxon>
        <taxon>Dikarya</taxon>
        <taxon>Ascomycota</taxon>
        <taxon>Pezizomycotina</taxon>
        <taxon>Eurotiomycetes</taxon>
        <taxon>Eurotiomycetidae</taxon>
        <taxon>Eurotiales</taxon>
        <taxon>Aspergillaceae</taxon>
        <taxon>Aspergillus</taxon>
        <taxon>Aspergillus subgen. Circumdati</taxon>
    </lineage>
</organism>
<comment type="caution">
    <text evidence="11">The sequence shown here is derived from an EMBL/GenBank/DDBJ whole genome shotgun (WGS) entry which is preliminary data.</text>
</comment>
<keyword evidence="4 7" id="KW-0274">FAD</keyword>
<evidence type="ECO:0000313" key="12">
    <source>
        <dbReference type="Proteomes" id="UP000234254"/>
    </source>
</evidence>
<dbReference type="PIRSF" id="PIRSF000137">
    <property type="entry name" value="Alcohol_oxidase"/>
    <property type="match status" value="1"/>
</dbReference>
<dbReference type="AlphaFoldDB" id="A0A2I1D3I4"/>
<evidence type="ECO:0000256" key="3">
    <source>
        <dbReference type="ARBA" id="ARBA00022630"/>
    </source>
</evidence>
<sequence length="605" mass="66430">MTPARSFSQTPFDYLIVGGGTAGLALAARLSEQSQWRIGVIEAGPTALDDPVINVPGRYGEALGGPYDWQFETVAQPGLNGRALAWPRGKVLGGTSALNLMAWNRGHREDYDVWEELGNEGWGWDGLQQFFLRSETFHPPDEAHQKSHQSNYQAEHHGVAGPVQTMHPREYGPSHRFWHATLNAMGVESSPDSLGGCNSGAWNMVCTVDPHRQERSYAASAYYRPIRDRENLVVLCEATVLEILLEEDDGWTAKGVKLRCNGEEFTVSATKEVILSAGSVQSPQLLELSGIGDRSVLEAAGIPVKIHNPNVGENLQEHMMTATVFELSADLTTRDDLLHTPAQRAAADEEYAASRTGPWTILPCSIAYCALSTLAPPDQVQTLHQHAETLSQKTQHPHDALIARPFRPDSRRGQVEYLFDLGNWSPFFTPEPGNNKKYGTMLQMLQYPFSRGSIHIHPRRGPNEPATTVDESPIIDPRYYQGAGGHLDTEVMKLGLHFGDRVCQTPPLADIIARRAFPAPDDDDIDRFVHDCTMTDWHPVGTCAMGGKKGAQAGVVDAQLRVYGVRGLRVVDASIMPLQIGAHIQATVYAIAEKAAAMILEADCH</sequence>
<feature type="active site" description="Proton acceptor" evidence="6">
    <location>
        <position position="583"/>
    </location>
</feature>
<evidence type="ECO:0000313" key="11">
    <source>
        <dbReference type="EMBL" id="PKY04435.1"/>
    </source>
</evidence>
<dbReference type="PROSITE" id="PS00623">
    <property type="entry name" value="GMC_OXRED_1"/>
    <property type="match status" value="1"/>
</dbReference>
<feature type="binding site" evidence="7">
    <location>
        <position position="240"/>
    </location>
    <ligand>
        <name>FAD</name>
        <dbReference type="ChEBI" id="CHEBI:57692"/>
    </ligand>
</feature>
<feature type="domain" description="Glucose-methanol-choline oxidoreductase N-terminal" evidence="10">
    <location>
        <begin position="278"/>
        <end position="292"/>
    </location>
</feature>
<dbReference type="PROSITE" id="PS00624">
    <property type="entry name" value="GMC_OXRED_2"/>
    <property type="match status" value="1"/>
</dbReference>
<feature type="binding site" evidence="7">
    <location>
        <begin position="537"/>
        <end position="538"/>
    </location>
    <ligand>
        <name>FAD</name>
        <dbReference type="ChEBI" id="CHEBI:57692"/>
    </ligand>
</feature>
<dbReference type="GO" id="GO:0016614">
    <property type="term" value="F:oxidoreductase activity, acting on CH-OH group of donors"/>
    <property type="evidence" value="ECO:0007669"/>
    <property type="project" value="InterPro"/>
</dbReference>
<evidence type="ECO:0000256" key="8">
    <source>
        <dbReference type="RuleBase" id="RU003968"/>
    </source>
</evidence>
<feature type="domain" description="Glucose-methanol-choline oxidoreductase N-terminal" evidence="9">
    <location>
        <begin position="89"/>
        <end position="112"/>
    </location>
</feature>
<dbReference type="PANTHER" id="PTHR11552">
    <property type="entry name" value="GLUCOSE-METHANOL-CHOLINE GMC OXIDOREDUCTASE"/>
    <property type="match status" value="1"/>
</dbReference>
<dbReference type="SUPFAM" id="SSF51905">
    <property type="entry name" value="FAD/NAD(P)-binding domain"/>
    <property type="match status" value="1"/>
</dbReference>
<dbReference type="Gene3D" id="3.30.560.10">
    <property type="entry name" value="Glucose Oxidase, domain 3"/>
    <property type="match status" value="1"/>
</dbReference>
<evidence type="ECO:0000259" key="9">
    <source>
        <dbReference type="PROSITE" id="PS00623"/>
    </source>
</evidence>
<gene>
    <name evidence="11" type="ORF">P168DRAFT_269353</name>
</gene>
<dbReference type="RefSeq" id="XP_024693029.1">
    <property type="nucleotide sequence ID" value="XM_024835133.1"/>
</dbReference>
<keyword evidence="12" id="KW-1185">Reference proteome</keyword>
<evidence type="ECO:0000256" key="6">
    <source>
        <dbReference type="PIRSR" id="PIRSR000137-1"/>
    </source>
</evidence>
<evidence type="ECO:0000256" key="7">
    <source>
        <dbReference type="PIRSR" id="PIRSR000137-2"/>
    </source>
</evidence>
<keyword evidence="3 8" id="KW-0285">Flavoprotein</keyword>
<proteinExistence type="inferred from homology"/>
<dbReference type="SUPFAM" id="SSF54373">
    <property type="entry name" value="FAD-linked reductases, C-terminal domain"/>
    <property type="match status" value="1"/>
</dbReference>
<dbReference type="OrthoDB" id="269227at2759"/>
<dbReference type="InterPro" id="IPR036188">
    <property type="entry name" value="FAD/NAD-bd_sf"/>
</dbReference>
<evidence type="ECO:0000256" key="4">
    <source>
        <dbReference type="ARBA" id="ARBA00022827"/>
    </source>
</evidence>
<accession>A0A2I1D3I4</accession>
<feature type="binding site" evidence="7">
    <location>
        <position position="91"/>
    </location>
    <ligand>
        <name>FAD</name>
        <dbReference type="ChEBI" id="CHEBI:57692"/>
    </ligand>
</feature>
<dbReference type="Proteomes" id="UP000234254">
    <property type="component" value="Unassembled WGS sequence"/>
</dbReference>
<comment type="cofactor">
    <cofactor evidence="1 7">
        <name>FAD</name>
        <dbReference type="ChEBI" id="CHEBI:57692"/>
    </cofactor>
</comment>
<dbReference type="VEuPathDB" id="FungiDB:P168DRAFT_269353"/>
<name>A0A2I1D3I4_ASPC2</name>
<dbReference type="GO" id="GO:0050660">
    <property type="term" value="F:flavin adenine dinucleotide binding"/>
    <property type="evidence" value="ECO:0007669"/>
    <property type="project" value="InterPro"/>
</dbReference>
<keyword evidence="5" id="KW-0560">Oxidoreductase</keyword>
<dbReference type="Pfam" id="PF00732">
    <property type="entry name" value="GMC_oxred_N"/>
    <property type="match status" value="1"/>
</dbReference>
<dbReference type="InterPro" id="IPR000172">
    <property type="entry name" value="GMC_OxRdtase_N"/>
</dbReference>
<evidence type="ECO:0000259" key="10">
    <source>
        <dbReference type="PROSITE" id="PS00624"/>
    </source>
</evidence>
<dbReference type="GeneID" id="36542657"/>
<feature type="binding site" evidence="7">
    <location>
        <position position="95"/>
    </location>
    <ligand>
        <name>FAD</name>
        <dbReference type="ChEBI" id="CHEBI:57692"/>
    </ligand>
</feature>
<dbReference type="InterPro" id="IPR007867">
    <property type="entry name" value="GMC_OxRtase_C"/>
</dbReference>
<dbReference type="Gene3D" id="3.50.50.60">
    <property type="entry name" value="FAD/NAD(P)-binding domain"/>
    <property type="match status" value="1"/>
</dbReference>
<evidence type="ECO:0000256" key="1">
    <source>
        <dbReference type="ARBA" id="ARBA00001974"/>
    </source>
</evidence>
<dbReference type="Pfam" id="PF05199">
    <property type="entry name" value="GMC_oxred_C"/>
    <property type="match status" value="1"/>
</dbReference>